<keyword evidence="1" id="KW-0812">Transmembrane</keyword>
<dbReference type="AlphaFoldDB" id="A0A0P0P3G5"/>
<proteinExistence type="predicted"/>
<dbReference type="Proteomes" id="UP000056905">
    <property type="component" value="Chromosome"/>
</dbReference>
<reference evidence="2 3" key="1">
    <citation type="submission" date="2015-10" db="EMBL/GenBank/DDBJ databases">
        <title>Conservation of the essential genome among Caulobacter and Brevundimonas species.</title>
        <authorList>
            <person name="Scott D."/>
            <person name="Ely B."/>
        </authorList>
    </citation>
    <scope>NUCLEOTIDE SEQUENCE [LARGE SCALE GENOMIC DNA]</scope>
    <source>
        <strain evidence="2 3">CB4</strain>
    </source>
</reference>
<feature type="transmembrane region" description="Helical" evidence="1">
    <location>
        <begin position="52"/>
        <end position="73"/>
    </location>
</feature>
<name>A0A0P0P3G5_9CAUL</name>
<organism evidence="2 3">
    <name type="scientific">Caulobacter henricii</name>
    <dbReference type="NCBI Taxonomy" id="69395"/>
    <lineage>
        <taxon>Bacteria</taxon>
        <taxon>Pseudomonadati</taxon>
        <taxon>Pseudomonadota</taxon>
        <taxon>Alphaproteobacteria</taxon>
        <taxon>Caulobacterales</taxon>
        <taxon>Caulobacteraceae</taxon>
        <taxon>Caulobacter</taxon>
    </lineage>
</organism>
<gene>
    <name evidence="2" type="ORF">AQ619_16570</name>
</gene>
<accession>A0A0P0P3G5</accession>
<protein>
    <recommendedName>
        <fullName evidence="4">DUF1648 domain-containing protein</fullName>
    </recommendedName>
</protein>
<dbReference type="STRING" id="69395.AQ619_16570"/>
<dbReference type="EMBL" id="CP013002">
    <property type="protein sequence ID" value="ALL14848.1"/>
    <property type="molecule type" value="Genomic_DNA"/>
</dbReference>
<keyword evidence="3" id="KW-1185">Reference proteome</keyword>
<evidence type="ECO:0000313" key="2">
    <source>
        <dbReference type="EMBL" id="ALL14848.1"/>
    </source>
</evidence>
<keyword evidence="1" id="KW-1133">Transmembrane helix</keyword>
<dbReference type="RefSeq" id="WP_062150226.1">
    <property type="nucleotide sequence ID" value="NZ_CP013002.1"/>
</dbReference>
<evidence type="ECO:0008006" key="4">
    <source>
        <dbReference type="Google" id="ProtNLM"/>
    </source>
</evidence>
<feature type="transmembrane region" description="Helical" evidence="1">
    <location>
        <begin position="12"/>
        <end position="31"/>
    </location>
</feature>
<evidence type="ECO:0000313" key="3">
    <source>
        <dbReference type="Proteomes" id="UP000056905"/>
    </source>
</evidence>
<evidence type="ECO:0000256" key="1">
    <source>
        <dbReference type="SAM" id="Phobius"/>
    </source>
</evidence>
<sequence>MSTALRVIGDGLSIAALAIIASTALQAWKRIPKDVTIPMHWGRDGQPTWRTSRVVGLLWIPTAAMAIIFAFTLSGATFRAQGLEAMMLLCVRAALAAILAMAQLAHLRAVIRTLQGEDRL</sequence>
<keyword evidence="1" id="KW-0472">Membrane</keyword>
<dbReference type="OrthoDB" id="7190931at2"/>
<dbReference type="KEGG" id="chq:AQ619_16570"/>
<feature type="transmembrane region" description="Helical" evidence="1">
    <location>
        <begin position="85"/>
        <end position="105"/>
    </location>
</feature>